<dbReference type="KEGG" id="caby:Cabys_2338"/>
<evidence type="ECO:0000313" key="12">
    <source>
        <dbReference type="Proteomes" id="UP000183868"/>
    </source>
</evidence>
<dbReference type="Gene3D" id="3.20.20.80">
    <property type="entry name" value="Glycosidases"/>
    <property type="match status" value="1"/>
</dbReference>
<dbReference type="InterPro" id="IPR017853">
    <property type="entry name" value="GH"/>
</dbReference>
<dbReference type="PANTHER" id="PTHR22600:SF57">
    <property type="entry name" value="BETA-N-ACETYLHEXOSAMINIDASE"/>
    <property type="match status" value="1"/>
</dbReference>
<dbReference type="PRINTS" id="PR00738">
    <property type="entry name" value="GLHYDRLASE20"/>
</dbReference>
<dbReference type="GO" id="GO:0030203">
    <property type="term" value="P:glycosaminoglycan metabolic process"/>
    <property type="evidence" value="ECO:0007669"/>
    <property type="project" value="TreeGrafter"/>
</dbReference>
<name>H1XWP7_CALAY</name>
<dbReference type="Proteomes" id="UP000183868">
    <property type="component" value="Chromosome"/>
</dbReference>
<keyword evidence="4 10" id="KW-0378">Hydrolase</keyword>
<evidence type="ECO:0000313" key="9">
    <source>
        <dbReference type="EMBL" id="APF19087.1"/>
    </source>
</evidence>
<dbReference type="HOGENOM" id="CLU_007082_5_1_0"/>
<evidence type="ECO:0000256" key="5">
    <source>
        <dbReference type="ARBA" id="ARBA00023295"/>
    </source>
</evidence>
<dbReference type="InParanoid" id="H1XWP7"/>
<sequence>MEFQLSVKHLLLMFAFIFLIINCGGPSQLKIETARYSIIPKPQKLTEKNGNFNLNSDTKLAIVGQDEKLAGLVDYVRQQFGVPTGFAFEEAPDAQSNVLILKIDEQVKGKDGSYRLTVDPDKIEITAPNARGLFYGLQTVRQLLPYAIESRDLVEGVEWSLPCVEIEDGPRFVYRGMHLDVGRHFFPVSFIKKYIDLLALQKMNYFHWHLTEDQGWRIEIKKYPKLTQVGAFRKQTITTHASKKPYIYDGQPYGGFYTQDEIREIVAYAQKRFVTIVPEIEMPGHSSAALAAYPELGCTGGPYQVADRWGIFKDVYCAGNEKTFQFLEDVLSEVAELFPGKYIHIGGDECPKDRWKTCPKCQARMKKEGLKDEHELQSYFIHRIENFLLSKNRYIIGWDEILEGGLAPQATVMSWRGIKGGIAAARQHHDVIMTPTSHCYFDYYQADPATQPLAIGGFLPLQKVYFYEPVPEELTEEEARYILGAQGNVWTEYMDNEKEVEYMAFPRACALAEVVWTNKEQKNWFDFLSRLQGFYGHLYAMGVNYFRGNVGELIELNKKLQ</sequence>
<dbReference type="AlphaFoldDB" id="H1XWP7"/>
<dbReference type="RefSeq" id="WP_006930482.1">
    <property type="nucleotide sequence ID" value="NZ_CM001402.1"/>
</dbReference>
<dbReference type="Pfam" id="PF02838">
    <property type="entry name" value="Glyco_hydro_20b"/>
    <property type="match status" value="1"/>
</dbReference>
<dbReference type="EC" id="3.2.1.52" evidence="3"/>
<dbReference type="GO" id="GO:0005975">
    <property type="term" value="P:carbohydrate metabolic process"/>
    <property type="evidence" value="ECO:0007669"/>
    <property type="project" value="InterPro"/>
</dbReference>
<comment type="similarity">
    <text evidence="2">Belongs to the glycosyl hydrolase 20 family.</text>
</comment>
<dbReference type="Gene3D" id="3.30.379.10">
    <property type="entry name" value="Chitobiase/beta-hexosaminidase domain 2-like"/>
    <property type="match status" value="1"/>
</dbReference>
<dbReference type="Pfam" id="PF00728">
    <property type="entry name" value="Glyco_hydro_20"/>
    <property type="match status" value="1"/>
</dbReference>
<evidence type="ECO:0000256" key="1">
    <source>
        <dbReference type="ARBA" id="ARBA00001231"/>
    </source>
</evidence>
<feature type="domain" description="Glycoside hydrolase family 20 catalytic" evidence="7">
    <location>
        <begin position="172"/>
        <end position="518"/>
    </location>
</feature>
<keyword evidence="11" id="KW-1185">Reference proteome</keyword>
<dbReference type="PANTHER" id="PTHR22600">
    <property type="entry name" value="BETA-HEXOSAMINIDASE"/>
    <property type="match status" value="1"/>
</dbReference>
<dbReference type="InterPro" id="IPR015883">
    <property type="entry name" value="Glyco_hydro_20_cat"/>
</dbReference>
<dbReference type="InterPro" id="IPR029018">
    <property type="entry name" value="Hex-like_dom2"/>
</dbReference>
<evidence type="ECO:0000313" key="11">
    <source>
        <dbReference type="Proteomes" id="UP000004671"/>
    </source>
</evidence>
<dbReference type="GO" id="GO:0004563">
    <property type="term" value="F:beta-N-acetylhexosaminidase activity"/>
    <property type="evidence" value="ECO:0007669"/>
    <property type="project" value="UniProtKB-EC"/>
</dbReference>
<dbReference type="SUPFAM" id="SSF51445">
    <property type="entry name" value="(Trans)glycosidases"/>
    <property type="match status" value="1"/>
</dbReference>
<feature type="domain" description="Beta-hexosaminidase bacterial type N-terminal" evidence="8">
    <location>
        <begin position="36"/>
        <end position="168"/>
    </location>
</feature>
<evidence type="ECO:0000256" key="3">
    <source>
        <dbReference type="ARBA" id="ARBA00012663"/>
    </source>
</evidence>
<dbReference type="GO" id="GO:0016020">
    <property type="term" value="C:membrane"/>
    <property type="evidence" value="ECO:0007669"/>
    <property type="project" value="TreeGrafter"/>
</dbReference>
<evidence type="ECO:0000313" key="10">
    <source>
        <dbReference type="EMBL" id="EHO43023.1"/>
    </source>
</evidence>
<dbReference type="PaxDb" id="880073-Calab_3423"/>
<gene>
    <name evidence="9" type="ORF">Cabys_2338</name>
    <name evidence="10" type="ORF">Calab_3423</name>
</gene>
<accession>H1XWP7</accession>
<evidence type="ECO:0000259" key="7">
    <source>
        <dbReference type="Pfam" id="PF00728"/>
    </source>
</evidence>
<keyword evidence="5" id="KW-0326">Glycosidase</keyword>
<dbReference type="Proteomes" id="UP000004671">
    <property type="component" value="Chromosome"/>
</dbReference>
<organism evidence="10 11">
    <name type="scientific">Caldithrix abyssi DSM 13497</name>
    <dbReference type="NCBI Taxonomy" id="880073"/>
    <lineage>
        <taxon>Bacteria</taxon>
        <taxon>Pseudomonadati</taxon>
        <taxon>Calditrichota</taxon>
        <taxon>Calditrichia</taxon>
        <taxon>Calditrichales</taxon>
        <taxon>Calditrichaceae</taxon>
        <taxon>Caldithrix</taxon>
    </lineage>
</organism>
<dbReference type="STRING" id="880073.Cabys_2338"/>
<evidence type="ECO:0000259" key="8">
    <source>
        <dbReference type="Pfam" id="PF02838"/>
    </source>
</evidence>
<dbReference type="CDD" id="cd06563">
    <property type="entry name" value="GH20_chitobiase-like"/>
    <property type="match status" value="1"/>
</dbReference>
<feature type="active site" description="Proton donor" evidence="6">
    <location>
        <position position="349"/>
    </location>
</feature>
<dbReference type="EMBL" id="CM001402">
    <property type="protein sequence ID" value="EHO43023.1"/>
    <property type="molecule type" value="Genomic_DNA"/>
</dbReference>
<reference evidence="9 12" key="2">
    <citation type="submission" date="2016-11" db="EMBL/GenBank/DDBJ databases">
        <title>Genomic analysis of Caldithrix abyssi and proposal of a novel bacterial phylum Caldithrichaeota.</title>
        <authorList>
            <person name="Kublanov I."/>
            <person name="Sigalova O."/>
            <person name="Gavrilov S."/>
            <person name="Lebedinsky A."/>
            <person name="Ivanova N."/>
            <person name="Daum C."/>
            <person name="Reddy T."/>
            <person name="Klenk H.P."/>
            <person name="Goker M."/>
            <person name="Reva O."/>
            <person name="Miroshnichenko M."/>
            <person name="Kyprides N."/>
            <person name="Woyke T."/>
            <person name="Gelfand M."/>
        </authorList>
    </citation>
    <scope>NUCLEOTIDE SEQUENCE [LARGE SCALE GENOMIC DNA]</scope>
    <source>
        <strain evidence="9 12">LF13</strain>
    </source>
</reference>
<evidence type="ECO:0000256" key="6">
    <source>
        <dbReference type="PIRSR" id="PIRSR625705-1"/>
    </source>
</evidence>
<dbReference type="EMBL" id="CP018099">
    <property type="protein sequence ID" value="APF19087.1"/>
    <property type="molecule type" value="Genomic_DNA"/>
</dbReference>
<evidence type="ECO:0000256" key="4">
    <source>
        <dbReference type="ARBA" id="ARBA00022801"/>
    </source>
</evidence>
<comment type="catalytic activity">
    <reaction evidence="1">
        <text>Hydrolysis of terminal non-reducing N-acetyl-D-hexosamine residues in N-acetyl-beta-D-hexosaminides.</text>
        <dbReference type="EC" id="3.2.1.52"/>
    </reaction>
</comment>
<dbReference type="SUPFAM" id="SSF55545">
    <property type="entry name" value="beta-N-acetylhexosaminidase-like domain"/>
    <property type="match status" value="1"/>
</dbReference>
<proteinExistence type="inferred from homology"/>
<dbReference type="PIRSF" id="PIRSF001093">
    <property type="entry name" value="B-hxosamndse_ab_euk"/>
    <property type="match status" value="1"/>
</dbReference>
<dbReference type="eggNOG" id="COG3525">
    <property type="taxonomic scope" value="Bacteria"/>
</dbReference>
<dbReference type="InterPro" id="IPR025705">
    <property type="entry name" value="Beta_hexosaminidase_sua/sub"/>
</dbReference>
<dbReference type="InterPro" id="IPR015882">
    <property type="entry name" value="HEX_bac_N"/>
</dbReference>
<reference evidence="10 11" key="1">
    <citation type="submission" date="2011-09" db="EMBL/GenBank/DDBJ databases">
        <title>The permanent draft genome of Caldithrix abyssi DSM 13497.</title>
        <authorList>
            <consortium name="US DOE Joint Genome Institute (JGI-PGF)"/>
            <person name="Lucas S."/>
            <person name="Han J."/>
            <person name="Lapidus A."/>
            <person name="Bruce D."/>
            <person name="Goodwin L."/>
            <person name="Pitluck S."/>
            <person name="Peters L."/>
            <person name="Kyrpides N."/>
            <person name="Mavromatis K."/>
            <person name="Ivanova N."/>
            <person name="Mikhailova N."/>
            <person name="Chertkov O."/>
            <person name="Detter J.C."/>
            <person name="Tapia R."/>
            <person name="Han C."/>
            <person name="Land M."/>
            <person name="Hauser L."/>
            <person name="Markowitz V."/>
            <person name="Cheng J.-F."/>
            <person name="Hugenholtz P."/>
            <person name="Woyke T."/>
            <person name="Wu D."/>
            <person name="Spring S."/>
            <person name="Brambilla E."/>
            <person name="Klenk H.-P."/>
            <person name="Eisen J.A."/>
        </authorList>
    </citation>
    <scope>NUCLEOTIDE SEQUENCE [LARGE SCALE GENOMIC DNA]</scope>
    <source>
        <strain evidence="10 11">DSM 13497</strain>
    </source>
</reference>
<evidence type="ECO:0000256" key="2">
    <source>
        <dbReference type="ARBA" id="ARBA00006285"/>
    </source>
</evidence>
<protein>
    <recommendedName>
        <fullName evidence="3">beta-N-acetylhexosaminidase</fullName>
        <ecNumber evidence="3">3.2.1.52</ecNumber>
    </recommendedName>
</protein>